<dbReference type="Gene3D" id="3.30.70.1230">
    <property type="entry name" value="Nucleotide cyclase"/>
    <property type="match status" value="1"/>
</dbReference>
<reference evidence="1 2" key="1">
    <citation type="submission" date="2016-12" db="EMBL/GenBank/DDBJ databases">
        <authorList>
            <person name="Song W.-J."/>
            <person name="Kurnit D.M."/>
        </authorList>
    </citation>
    <scope>NUCLEOTIDE SEQUENCE [LARGE SCALE GENOMIC DNA]</scope>
    <source>
        <strain evidence="1 2">175</strain>
    </source>
</reference>
<evidence type="ECO:0000313" key="2">
    <source>
        <dbReference type="Proteomes" id="UP000192923"/>
    </source>
</evidence>
<accession>A0A1Y6CY70</accession>
<evidence type="ECO:0008006" key="3">
    <source>
        <dbReference type="Google" id="ProtNLM"/>
    </source>
</evidence>
<dbReference type="RefSeq" id="WP_085213953.1">
    <property type="nucleotide sequence ID" value="NZ_FXAM01000001.1"/>
</dbReference>
<protein>
    <recommendedName>
        <fullName evidence="3">Adenylate cyclase, class 3</fullName>
    </recommendedName>
</protein>
<dbReference type="STRING" id="1760988.SAMN02949497_2964"/>
<sequence>MLFGFDFFLKQKPDTGKLVAPLAAPPPFRFKLDRFSKGIDNVHIDVMLSPKFAEAAVRLVRQSIQYDANANLGWKSKWIAPPTPKTVDTFLRHYAELMDAALGVARKANQREPIQLAQFALFKFLLVLVGAELRNFRDGLHQERGYQECGGGKAMRIYDQLAALSREMPQIHHRVAQSLFGQVLKVEAGVLAKRRKSLLGRSWPVPREILFNPILLLPSPWQDEQLVKHYPPVGGRRDNLGEFAEINQVITGLFADYLPEWTQPPLPTDALPEAAASARFGSRLRLDQGNLPGFLDVDLLLDRALREEEYAQGRTSWLDDPGNFKRLLSIEGEEPEALDRSEESSLLLDPPSPQPQYHMAFRLQLAREAQLRFRSIGLLERVYALHEAPAVFEQLGGQVPVRMIIEYLEGDITRVAMGKRLAHIKGIADVDAAIKRLEHSKTGLRRRGQPEREKCVADFMVRFARLRRDLKLAHRAFWIMDQINLLEQPSHIELSRSNRSLHEFVLPEERIKDPNDICGHTILKADLRGSSRITKELRKRNLNPATHFTLNFFTPINDLLEKFGAKKVFVEGDAVILSLYEYESAPQDWLSVCRAAGLARKILDVVDLQNAQNRKHDLPPLELGLGICYLDEAPAFLYDGDHEIVISAAINRADRLSSCAASLRQTRIGARLPRGVEVAEPVNQGIMQKDSGDNLLRYNVNGIELDAAAFPKLRKELALQRIEARFPQYSPNSLFYVGRYPDKIGAMHWLVIREAPVRLWIGNDADVEETGGRLFYEVVTDPEVVKELMVRLVAAGLVSQRETAAGPHP</sequence>
<dbReference type="SUPFAM" id="SSF55073">
    <property type="entry name" value="Nucleotide cyclase"/>
    <property type="match status" value="1"/>
</dbReference>
<dbReference type="OrthoDB" id="5751511at2"/>
<dbReference type="AlphaFoldDB" id="A0A1Y6CY70"/>
<proteinExistence type="predicted"/>
<keyword evidence="2" id="KW-1185">Reference proteome</keyword>
<gene>
    <name evidence="1" type="ORF">SAMN02949497_2964</name>
</gene>
<dbReference type="Proteomes" id="UP000192923">
    <property type="component" value="Unassembled WGS sequence"/>
</dbReference>
<evidence type="ECO:0000313" key="1">
    <source>
        <dbReference type="EMBL" id="SMF95599.1"/>
    </source>
</evidence>
<dbReference type="InterPro" id="IPR029787">
    <property type="entry name" value="Nucleotide_cyclase"/>
</dbReference>
<name>A0A1Y6CY70_9GAMM</name>
<organism evidence="1 2">
    <name type="scientific">Methylomagnum ishizawai</name>
    <dbReference type="NCBI Taxonomy" id="1760988"/>
    <lineage>
        <taxon>Bacteria</taxon>
        <taxon>Pseudomonadati</taxon>
        <taxon>Pseudomonadota</taxon>
        <taxon>Gammaproteobacteria</taxon>
        <taxon>Methylococcales</taxon>
        <taxon>Methylococcaceae</taxon>
        <taxon>Methylomagnum</taxon>
    </lineage>
</organism>
<dbReference type="EMBL" id="FXAM01000001">
    <property type="protein sequence ID" value="SMF95599.1"/>
    <property type="molecule type" value="Genomic_DNA"/>
</dbReference>